<dbReference type="InterPro" id="IPR024688">
    <property type="entry name" value="Mac_dom"/>
</dbReference>
<dbReference type="PROSITE" id="PS00101">
    <property type="entry name" value="HEXAPEP_TRANSFERASES"/>
    <property type="match status" value="1"/>
</dbReference>
<dbReference type="AlphaFoldDB" id="A0A1A0HFC8"/>
<dbReference type="GO" id="GO:0008374">
    <property type="term" value="F:O-acyltransferase activity"/>
    <property type="evidence" value="ECO:0007669"/>
    <property type="project" value="TreeGrafter"/>
</dbReference>
<sequence length="230" mass="25461">MEAPLKTTLDDKLVKFAHENLNHVPQSHEYDKMISSVPYNCFDKELWMRRNLAHEMALDYGNIRMADHEFSFEKHQAARVEHLGKIFGNIQPDFFIEPPFFVDYGFNVKIGKRFYGNFNITFLDCTLIVIGDNVMVGPNCCFTTATHPTDPTQRLAGVEYAKPIYIGNNVWVGAGVNVMPGVTIGDGAVIGAGAVVTRDVPANTVVVGVPAKVVKHMTPSEAKQDMGGED</sequence>
<dbReference type="Pfam" id="PF12464">
    <property type="entry name" value="Mac"/>
    <property type="match status" value="1"/>
</dbReference>
<dbReference type="Pfam" id="PF00132">
    <property type="entry name" value="Hexapep"/>
    <property type="match status" value="1"/>
</dbReference>
<reference evidence="5 6" key="1">
    <citation type="submission" date="2016-05" db="EMBL/GenBank/DDBJ databases">
        <title>Comparative genomics of biotechnologically important yeasts.</title>
        <authorList>
            <consortium name="DOE Joint Genome Institute"/>
            <person name="Riley R."/>
            <person name="Haridas S."/>
            <person name="Wolfe K.H."/>
            <person name="Lopes M.R."/>
            <person name="Hittinger C.T."/>
            <person name="Goker M."/>
            <person name="Salamov A."/>
            <person name="Wisecaver J."/>
            <person name="Long T.M."/>
            <person name="Aerts A.L."/>
            <person name="Barry K."/>
            <person name="Choi C."/>
            <person name="Clum A."/>
            <person name="Coughlan A.Y."/>
            <person name="Deshpande S."/>
            <person name="Douglass A.P."/>
            <person name="Hanson S.J."/>
            <person name="Klenk H.-P."/>
            <person name="LaButti K."/>
            <person name="Lapidus A."/>
            <person name="Lindquist E."/>
            <person name="Lipzen A."/>
            <person name="Meier-kolthoff J.P."/>
            <person name="Ohm R.A."/>
            <person name="Otillar R.P."/>
            <person name="Pangilinan J."/>
            <person name="Peng Y."/>
            <person name="Rokas A."/>
            <person name="Rosa C.A."/>
            <person name="Scheuner C."/>
            <person name="Sibirny A.A."/>
            <person name="Slot J.C."/>
            <person name="Stielow J.B."/>
            <person name="Sun H."/>
            <person name="Kurtzman C.P."/>
            <person name="Blackwell M."/>
            <person name="Grigoriev I.V."/>
            <person name="Jeffries T.W."/>
        </authorList>
    </citation>
    <scope>NUCLEOTIDE SEQUENCE [LARGE SCALE GENOMIC DNA]</scope>
    <source>
        <strain evidence="5 6">NRRL YB-4993</strain>
    </source>
</reference>
<dbReference type="GO" id="GO:0016407">
    <property type="term" value="F:acetyltransferase activity"/>
    <property type="evidence" value="ECO:0007669"/>
    <property type="project" value="InterPro"/>
</dbReference>
<dbReference type="InterPro" id="IPR011004">
    <property type="entry name" value="Trimer_LpxA-like_sf"/>
</dbReference>
<evidence type="ECO:0000256" key="2">
    <source>
        <dbReference type="ARBA" id="ARBA00022679"/>
    </source>
</evidence>
<keyword evidence="3" id="KW-0012">Acyltransferase</keyword>
<evidence type="ECO:0000313" key="6">
    <source>
        <dbReference type="Proteomes" id="UP000092555"/>
    </source>
</evidence>
<keyword evidence="6" id="KW-1185">Reference proteome</keyword>
<feature type="domain" description="Maltose/galactoside acetyltransferase" evidence="4">
    <location>
        <begin position="30"/>
        <end position="92"/>
    </location>
</feature>
<dbReference type="PANTHER" id="PTHR23416">
    <property type="entry name" value="SIALIC ACID SYNTHASE-RELATED"/>
    <property type="match status" value="1"/>
</dbReference>
<dbReference type="FunFam" id="2.160.10.10:FF:000025">
    <property type="entry name" value="Hexapeptide-repeat containing-acetyltransferase"/>
    <property type="match status" value="1"/>
</dbReference>
<dbReference type="PANTHER" id="PTHR23416:SF54">
    <property type="entry name" value="ACETYLTRANSFERASE, CYSE_LACA_LPXA_NODL FAMILY (AFU_ORTHOLOGUE AFUA_2G08430)-RELATED"/>
    <property type="match status" value="1"/>
</dbReference>
<comment type="caution">
    <text evidence="5">The sequence shown here is derived from an EMBL/GenBank/DDBJ whole genome shotgun (WGS) entry which is preliminary data.</text>
</comment>
<dbReference type="SMART" id="SM01266">
    <property type="entry name" value="Mac"/>
    <property type="match status" value="1"/>
</dbReference>
<dbReference type="SUPFAM" id="SSF51161">
    <property type="entry name" value="Trimeric LpxA-like enzymes"/>
    <property type="match status" value="1"/>
</dbReference>
<accession>A0A1A0HFC8</accession>
<dbReference type="InterPro" id="IPR018357">
    <property type="entry name" value="Hexapep_transf_CS"/>
</dbReference>
<dbReference type="EMBL" id="LXTC01000002">
    <property type="protein sequence ID" value="OBA22602.1"/>
    <property type="molecule type" value="Genomic_DNA"/>
</dbReference>
<proteinExistence type="inferred from homology"/>
<name>A0A1A0HFC8_9ASCO</name>
<protein>
    <submittedName>
        <fullName evidence="5">Trimeric LpxA-like protein</fullName>
    </submittedName>
</protein>
<keyword evidence="2" id="KW-0808">Transferase</keyword>
<dbReference type="RefSeq" id="XP_018713098.1">
    <property type="nucleotide sequence ID" value="XM_018857106.1"/>
</dbReference>
<dbReference type="CDD" id="cd03357">
    <property type="entry name" value="LbH_MAT_GAT"/>
    <property type="match status" value="1"/>
</dbReference>
<evidence type="ECO:0000256" key="3">
    <source>
        <dbReference type="ARBA" id="ARBA00023315"/>
    </source>
</evidence>
<evidence type="ECO:0000313" key="5">
    <source>
        <dbReference type="EMBL" id="OBA22602.1"/>
    </source>
</evidence>
<dbReference type="InterPro" id="IPR051159">
    <property type="entry name" value="Hexapeptide_acetyltransf"/>
</dbReference>
<dbReference type="GeneID" id="30030082"/>
<evidence type="ECO:0000259" key="4">
    <source>
        <dbReference type="SMART" id="SM01266"/>
    </source>
</evidence>
<comment type="similarity">
    <text evidence="1">Belongs to the transferase hexapeptide repeat family.</text>
</comment>
<dbReference type="InterPro" id="IPR001451">
    <property type="entry name" value="Hexapep"/>
</dbReference>
<dbReference type="OrthoDB" id="25818at2759"/>
<dbReference type="STRING" id="869754.A0A1A0HFC8"/>
<dbReference type="Gene3D" id="2.160.10.10">
    <property type="entry name" value="Hexapeptide repeat proteins"/>
    <property type="match status" value="1"/>
</dbReference>
<evidence type="ECO:0000256" key="1">
    <source>
        <dbReference type="ARBA" id="ARBA00007274"/>
    </source>
</evidence>
<organism evidence="5 6">
    <name type="scientific">Metschnikowia bicuspidata var. bicuspidata NRRL YB-4993</name>
    <dbReference type="NCBI Taxonomy" id="869754"/>
    <lineage>
        <taxon>Eukaryota</taxon>
        <taxon>Fungi</taxon>
        <taxon>Dikarya</taxon>
        <taxon>Ascomycota</taxon>
        <taxon>Saccharomycotina</taxon>
        <taxon>Pichiomycetes</taxon>
        <taxon>Metschnikowiaceae</taxon>
        <taxon>Metschnikowia</taxon>
    </lineage>
</organism>
<dbReference type="Proteomes" id="UP000092555">
    <property type="component" value="Unassembled WGS sequence"/>
</dbReference>
<gene>
    <name evidence="5" type="ORF">METBIDRAFT_39178</name>
</gene>